<reference evidence="1 2" key="1">
    <citation type="submission" date="2017-06" db="EMBL/GenBank/DDBJ databases">
        <title>Comparative genomic analysis of Ambrosia Fusariam Clade fungi.</title>
        <authorList>
            <person name="Stajich J.E."/>
            <person name="Carrillo J."/>
            <person name="Kijimoto T."/>
            <person name="Eskalen A."/>
            <person name="O'Donnell K."/>
            <person name="Kasson M."/>
        </authorList>
    </citation>
    <scope>NUCLEOTIDE SEQUENCE [LARGE SCALE GENOMIC DNA]</scope>
    <source>
        <strain evidence="1 2">NRRL62584</strain>
    </source>
</reference>
<evidence type="ECO:0000313" key="1">
    <source>
        <dbReference type="EMBL" id="RSL51940.1"/>
    </source>
</evidence>
<protein>
    <submittedName>
        <fullName evidence="1">Uncharacterized protein</fullName>
    </submittedName>
</protein>
<gene>
    <name evidence="1" type="ORF">CEP54_011177</name>
</gene>
<keyword evidence="2" id="KW-1185">Reference proteome</keyword>
<comment type="caution">
    <text evidence="1">The sequence shown here is derived from an EMBL/GenBank/DDBJ whole genome shotgun (WGS) entry which is preliminary data.</text>
</comment>
<dbReference type="Proteomes" id="UP000288168">
    <property type="component" value="Unassembled WGS sequence"/>
</dbReference>
<evidence type="ECO:0000313" key="2">
    <source>
        <dbReference type="Proteomes" id="UP000288168"/>
    </source>
</evidence>
<dbReference type="AlphaFoldDB" id="A0A428PFW4"/>
<proteinExistence type="predicted"/>
<organism evidence="1 2">
    <name type="scientific">Fusarium duplospermum</name>
    <dbReference type="NCBI Taxonomy" id="1325734"/>
    <lineage>
        <taxon>Eukaryota</taxon>
        <taxon>Fungi</taxon>
        <taxon>Dikarya</taxon>
        <taxon>Ascomycota</taxon>
        <taxon>Pezizomycotina</taxon>
        <taxon>Sordariomycetes</taxon>
        <taxon>Hypocreomycetidae</taxon>
        <taxon>Hypocreales</taxon>
        <taxon>Nectriaceae</taxon>
        <taxon>Fusarium</taxon>
        <taxon>Fusarium solani species complex</taxon>
    </lineage>
</organism>
<accession>A0A428PFW4</accession>
<name>A0A428PFW4_9HYPO</name>
<sequence>MYGSVRARDAMSLMRFLTLAQFDFLLAAMARVRWKVAQTFRGTPGDAGVTRDFAAPKPHPHTRLELSAAGGGRLLQWTGRKVGGLFRNHCGVTD</sequence>
<dbReference type="EMBL" id="NKCI01000142">
    <property type="protein sequence ID" value="RSL51940.1"/>
    <property type="molecule type" value="Genomic_DNA"/>
</dbReference>